<dbReference type="Gene3D" id="3.40.109.10">
    <property type="entry name" value="NADH Oxidase"/>
    <property type="match status" value="1"/>
</dbReference>
<reference evidence="4 5" key="1">
    <citation type="submission" date="2023-08" db="EMBL/GenBank/DDBJ databases">
        <title>Phytohabitans sansha sp. nov., isolated from marine sediment.</title>
        <authorList>
            <person name="Zhao Y."/>
            <person name="Yi K."/>
        </authorList>
    </citation>
    <scope>NUCLEOTIDE SEQUENCE [LARGE SCALE GENOMIC DNA]</scope>
    <source>
        <strain evidence="4 5">ZYX-F-186</strain>
    </source>
</reference>
<sequence length="504" mass="53389">MLTSVVADKVRLADDVSVVRTGDKCVVVFRHGRVAFGARDTALGAVLAALEAGPVSRTELEAAALAAGGDPVSVLARLDWLLARLHGALVHSVAVDGREVARVVPLTGDGAYRPAPVPHGPIALSRLAFLRRRGTEAVLESGRSAYRVVLCGSEAVAVAAALARPADLAALAADLKLDARLVARLVAAFTAADLTDAGDSETDQWNFHEILFHARSRLGRHDEPFGATFPYLGERDPLPAEYPAREGPAVVLPRVTLDAVARRDPPLVMVQEARRSVRHYGADPLTLDQLGEFLYRVGRVRAVYGPAEGMPYEAVDRPYPTGGASGDIEIYVTAHRVAGLDRAAYQYDAVAHRLVRVCADPARVDALLRGAAVATGGTPTPDVLLTFTSRFGRMTWKYDGMAYAATLKHVGVLYQTCYLVATAMRLAPCGLGSGDAQLSARVLGLDWASESSVGEFQLGSLPPSAPGAAGAGRPHWRGHNDPEWAARASFGLGQVGRSDGYSGE</sequence>
<feature type="compositionally biased region" description="Low complexity" evidence="1">
    <location>
        <begin position="463"/>
        <end position="473"/>
    </location>
</feature>
<dbReference type="Pfam" id="PF22767">
    <property type="entry name" value="ThcOx"/>
    <property type="match status" value="1"/>
</dbReference>
<feature type="domain" description="Cyanobactin oxidase ThcOx second" evidence="3">
    <location>
        <begin position="123"/>
        <end position="222"/>
    </location>
</feature>
<dbReference type="Pfam" id="PF00881">
    <property type="entry name" value="Nitroreductase"/>
    <property type="match status" value="1"/>
</dbReference>
<dbReference type="Proteomes" id="UP001230908">
    <property type="component" value="Unassembled WGS sequence"/>
</dbReference>
<dbReference type="InterPro" id="IPR052544">
    <property type="entry name" value="Bacteriocin_Proc_Enz"/>
</dbReference>
<feature type="domain" description="Nitroreductase" evidence="2">
    <location>
        <begin position="273"/>
        <end position="448"/>
    </location>
</feature>
<dbReference type="PANTHER" id="PTHR43745">
    <property type="entry name" value="NITROREDUCTASE MJ1384-RELATED"/>
    <property type="match status" value="1"/>
</dbReference>
<dbReference type="NCBIfam" id="TIGR03605">
    <property type="entry name" value="antibiot_sagB"/>
    <property type="match status" value="1"/>
</dbReference>
<protein>
    <submittedName>
        <fullName evidence="4">SagB family peptide dehydrogenase</fullName>
    </submittedName>
</protein>
<accession>A0ABU0ZAR9</accession>
<dbReference type="InterPro" id="IPR020051">
    <property type="entry name" value="SagB-type_dehydrogenase"/>
</dbReference>
<dbReference type="RefSeq" id="WP_308711438.1">
    <property type="nucleotide sequence ID" value="NZ_JAVHUY010000005.1"/>
</dbReference>
<proteinExistence type="predicted"/>
<dbReference type="PANTHER" id="PTHR43745:SF2">
    <property type="entry name" value="NITROREDUCTASE MJ1384-RELATED"/>
    <property type="match status" value="1"/>
</dbReference>
<evidence type="ECO:0000313" key="4">
    <source>
        <dbReference type="EMBL" id="MDQ7904159.1"/>
    </source>
</evidence>
<organism evidence="4 5">
    <name type="scientific">Phytohabitans maris</name>
    <dbReference type="NCBI Taxonomy" id="3071409"/>
    <lineage>
        <taxon>Bacteria</taxon>
        <taxon>Bacillati</taxon>
        <taxon>Actinomycetota</taxon>
        <taxon>Actinomycetes</taxon>
        <taxon>Micromonosporales</taxon>
        <taxon>Micromonosporaceae</taxon>
    </lineage>
</organism>
<feature type="region of interest" description="Disordered" evidence="1">
    <location>
        <begin position="463"/>
        <end position="482"/>
    </location>
</feature>
<dbReference type="EMBL" id="JAVHUY010000005">
    <property type="protein sequence ID" value="MDQ7904159.1"/>
    <property type="molecule type" value="Genomic_DNA"/>
</dbReference>
<gene>
    <name evidence="4" type="ORF">RB614_06435</name>
</gene>
<dbReference type="InterPro" id="IPR000415">
    <property type="entry name" value="Nitroreductase-like"/>
</dbReference>
<evidence type="ECO:0000259" key="2">
    <source>
        <dbReference type="Pfam" id="PF00881"/>
    </source>
</evidence>
<evidence type="ECO:0000256" key="1">
    <source>
        <dbReference type="SAM" id="MobiDB-lite"/>
    </source>
</evidence>
<dbReference type="InterPro" id="IPR054488">
    <property type="entry name" value="ThcOx_dom2"/>
</dbReference>
<dbReference type="SUPFAM" id="SSF55469">
    <property type="entry name" value="FMN-dependent nitroreductase-like"/>
    <property type="match status" value="1"/>
</dbReference>
<dbReference type="InterPro" id="IPR029479">
    <property type="entry name" value="Nitroreductase"/>
</dbReference>
<evidence type="ECO:0000313" key="5">
    <source>
        <dbReference type="Proteomes" id="UP001230908"/>
    </source>
</evidence>
<comment type="caution">
    <text evidence="4">The sequence shown here is derived from an EMBL/GenBank/DDBJ whole genome shotgun (WGS) entry which is preliminary data.</text>
</comment>
<dbReference type="CDD" id="cd02142">
    <property type="entry name" value="McbC_SagB-like_oxidoreductase"/>
    <property type="match status" value="1"/>
</dbReference>
<keyword evidence="5" id="KW-1185">Reference proteome</keyword>
<evidence type="ECO:0000259" key="3">
    <source>
        <dbReference type="Pfam" id="PF22767"/>
    </source>
</evidence>
<name>A0ABU0ZAR9_9ACTN</name>